<dbReference type="InterPro" id="IPR013216">
    <property type="entry name" value="Methyltransf_11"/>
</dbReference>
<sequence>MGSIERIDPHTHYNDLMYPEHLGRYMFASQFTQNMKVVDCSSGNGYGSFYLASSGAASVSGIDIAEEAISYCKQHYVRDNLSYRVGDIRNLDWISDRSVDVFICFETIEHVTETDRLLSEIHRVLSANGLLLISCPNDYIFEPDNPFHVKRYQSKEFMELVAQFFKRTKMFVQNNTLGTSIYSSEDIQTADVYQPPMAANSHPIQAKVLDDADTWLLVCAKDSVDLTGIKPTVSFFYWL</sequence>
<keyword evidence="2" id="KW-0808">Transferase</keyword>
<dbReference type="AlphaFoldDB" id="A0A9X4QUK0"/>
<dbReference type="SUPFAM" id="SSF53335">
    <property type="entry name" value="S-adenosyl-L-methionine-dependent methyltransferases"/>
    <property type="match status" value="1"/>
</dbReference>
<organism evidence="2 3">
    <name type="scientific">Cohnella rhizosphaerae</name>
    <dbReference type="NCBI Taxonomy" id="1457232"/>
    <lineage>
        <taxon>Bacteria</taxon>
        <taxon>Bacillati</taxon>
        <taxon>Bacillota</taxon>
        <taxon>Bacilli</taxon>
        <taxon>Bacillales</taxon>
        <taxon>Paenibacillaceae</taxon>
        <taxon>Cohnella</taxon>
    </lineage>
</organism>
<dbReference type="PANTHER" id="PTHR43861">
    <property type="entry name" value="TRANS-ACONITATE 2-METHYLTRANSFERASE-RELATED"/>
    <property type="match status" value="1"/>
</dbReference>
<dbReference type="Gene3D" id="3.40.50.150">
    <property type="entry name" value="Vaccinia Virus protein VP39"/>
    <property type="match status" value="1"/>
</dbReference>
<dbReference type="Proteomes" id="UP001153404">
    <property type="component" value="Unassembled WGS sequence"/>
</dbReference>
<dbReference type="GO" id="GO:0032259">
    <property type="term" value="P:methylation"/>
    <property type="evidence" value="ECO:0007669"/>
    <property type="project" value="UniProtKB-KW"/>
</dbReference>
<feature type="domain" description="Methyltransferase type 11" evidence="1">
    <location>
        <begin position="39"/>
        <end position="133"/>
    </location>
</feature>
<dbReference type="InterPro" id="IPR029063">
    <property type="entry name" value="SAM-dependent_MTases_sf"/>
</dbReference>
<dbReference type="RefSeq" id="WP_277534638.1">
    <property type="nucleotide sequence ID" value="NZ_JAPDIA010000007.1"/>
</dbReference>
<protein>
    <submittedName>
        <fullName evidence="2">Class I SAM-dependent methyltransferase</fullName>
    </submittedName>
</protein>
<dbReference type="CDD" id="cd02440">
    <property type="entry name" value="AdoMet_MTases"/>
    <property type="match status" value="1"/>
</dbReference>
<accession>A0A9X4QUK0</accession>
<dbReference type="PANTHER" id="PTHR43861:SF6">
    <property type="entry name" value="METHYLTRANSFERASE TYPE 11"/>
    <property type="match status" value="1"/>
</dbReference>
<keyword evidence="2" id="KW-0489">Methyltransferase</keyword>
<reference evidence="2" key="1">
    <citation type="submission" date="2022-10" db="EMBL/GenBank/DDBJ databases">
        <title>Comparative genomic analysis of Cohnella hashimotonis sp. nov., isolated from the International Space Station.</title>
        <authorList>
            <person name="Simpson A."/>
            <person name="Venkateswaran K."/>
        </authorList>
    </citation>
    <scope>NUCLEOTIDE SEQUENCE</scope>
    <source>
        <strain evidence="2">DSM 28161</strain>
    </source>
</reference>
<proteinExistence type="predicted"/>
<name>A0A9X4QUK0_9BACL</name>
<dbReference type="GO" id="GO:0008757">
    <property type="term" value="F:S-adenosylmethionine-dependent methyltransferase activity"/>
    <property type="evidence" value="ECO:0007669"/>
    <property type="project" value="InterPro"/>
</dbReference>
<dbReference type="EMBL" id="JAPDIA010000007">
    <property type="protein sequence ID" value="MDG0811810.1"/>
    <property type="molecule type" value="Genomic_DNA"/>
</dbReference>
<gene>
    <name evidence="2" type="ORF">OMP40_22365</name>
</gene>
<keyword evidence="3" id="KW-1185">Reference proteome</keyword>
<evidence type="ECO:0000313" key="3">
    <source>
        <dbReference type="Proteomes" id="UP001153404"/>
    </source>
</evidence>
<comment type="caution">
    <text evidence="2">The sequence shown here is derived from an EMBL/GenBank/DDBJ whole genome shotgun (WGS) entry which is preliminary data.</text>
</comment>
<dbReference type="Pfam" id="PF08241">
    <property type="entry name" value="Methyltransf_11"/>
    <property type="match status" value="1"/>
</dbReference>
<evidence type="ECO:0000313" key="2">
    <source>
        <dbReference type="EMBL" id="MDG0811810.1"/>
    </source>
</evidence>
<evidence type="ECO:0000259" key="1">
    <source>
        <dbReference type="Pfam" id="PF08241"/>
    </source>
</evidence>